<feature type="compositionally biased region" description="Basic and acidic residues" evidence="1">
    <location>
        <begin position="1"/>
        <end position="10"/>
    </location>
</feature>
<sequence length="113" mass="12339">MRDREVERHPSSSRMTSNLQPPWAGGHVLLIPQVYLLQEEHAPLHGGERGEQFRPLHRVPKAVCIKSGDGGGADTIPMVSARPSISHPSRKEDEDPTRGLRGLPPPPEPGTCS</sequence>
<organism evidence="2 3">
    <name type="scientific">Aldrovandia affinis</name>
    <dbReference type="NCBI Taxonomy" id="143900"/>
    <lineage>
        <taxon>Eukaryota</taxon>
        <taxon>Metazoa</taxon>
        <taxon>Chordata</taxon>
        <taxon>Craniata</taxon>
        <taxon>Vertebrata</taxon>
        <taxon>Euteleostomi</taxon>
        <taxon>Actinopterygii</taxon>
        <taxon>Neopterygii</taxon>
        <taxon>Teleostei</taxon>
        <taxon>Notacanthiformes</taxon>
        <taxon>Halosauridae</taxon>
        <taxon>Aldrovandia</taxon>
    </lineage>
</organism>
<gene>
    <name evidence="2" type="ORF">AAFF_G00380360</name>
</gene>
<protein>
    <submittedName>
        <fullName evidence="2">Uncharacterized protein</fullName>
    </submittedName>
</protein>
<dbReference type="AlphaFoldDB" id="A0AAD7T7S1"/>
<keyword evidence="3" id="KW-1185">Reference proteome</keyword>
<evidence type="ECO:0000313" key="3">
    <source>
        <dbReference type="Proteomes" id="UP001221898"/>
    </source>
</evidence>
<accession>A0AAD7T7S1</accession>
<dbReference type="EMBL" id="JAINUG010000007">
    <property type="protein sequence ID" value="KAJ8416014.1"/>
    <property type="molecule type" value="Genomic_DNA"/>
</dbReference>
<reference evidence="2" key="1">
    <citation type="journal article" date="2023" name="Science">
        <title>Genome structures resolve the early diversification of teleost fishes.</title>
        <authorList>
            <person name="Parey E."/>
            <person name="Louis A."/>
            <person name="Montfort J."/>
            <person name="Bouchez O."/>
            <person name="Roques C."/>
            <person name="Iampietro C."/>
            <person name="Lluch J."/>
            <person name="Castinel A."/>
            <person name="Donnadieu C."/>
            <person name="Desvignes T."/>
            <person name="Floi Bucao C."/>
            <person name="Jouanno E."/>
            <person name="Wen M."/>
            <person name="Mejri S."/>
            <person name="Dirks R."/>
            <person name="Jansen H."/>
            <person name="Henkel C."/>
            <person name="Chen W.J."/>
            <person name="Zahm M."/>
            <person name="Cabau C."/>
            <person name="Klopp C."/>
            <person name="Thompson A.W."/>
            <person name="Robinson-Rechavi M."/>
            <person name="Braasch I."/>
            <person name="Lecointre G."/>
            <person name="Bobe J."/>
            <person name="Postlethwait J.H."/>
            <person name="Berthelot C."/>
            <person name="Roest Crollius H."/>
            <person name="Guiguen Y."/>
        </authorList>
    </citation>
    <scope>NUCLEOTIDE SEQUENCE</scope>
    <source>
        <strain evidence="2">NC1722</strain>
    </source>
</reference>
<dbReference type="Proteomes" id="UP001221898">
    <property type="component" value="Unassembled WGS sequence"/>
</dbReference>
<proteinExistence type="predicted"/>
<feature type="region of interest" description="Disordered" evidence="1">
    <location>
        <begin position="64"/>
        <end position="113"/>
    </location>
</feature>
<feature type="compositionally biased region" description="Basic and acidic residues" evidence="1">
    <location>
        <begin position="89"/>
        <end position="98"/>
    </location>
</feature>
<evidence type="ECO:0000313" key="2">
    <source>
        <dbReference type="EMBL" id="KAJ8416014.1"/>
    </source>
</evidence>
<evidence type="ECO:0000256" key="1">
    <source>
        <dbReference type="SAM" id="MobiDB-lite"/>
    </source>
</evidence>
<feature type="region of interest" description="Disordered" evidence="1">
    <location>
        <begin position="1"/>
        <end position="24"/>
    </location>
</feature>
<feature type="compositionally biased region" description="Pro residues" evidence="1">
    <location>
        <begin position="103"/>
        <end position="113"/>
    </location>
</feature>
<comment type="caution">
    <text evidence="2">The sequence shown here is derived from an EMBL/GenBank/DDBJ whole genome shotgun (WGS) entry which is preliminary data.</text>
</comment>
<name>A0AAD7T7S1_9TELE</name>